<evidence type="ECO:0000259" key="7">
    <source>
        <dbReference type="Pfam" id="PF03807"/>
    </source>
</evidence>
<dbReference type="PANTHER" id="PTHR11645:SF0">
    <property type="entry name" value="PYRROLINE-5-CARBOXYLATE REDUCTASE 3"/>
    <property type="match status" value="1"/>
</dbReference>
<keyword evidence="3 4" id="KW-0560">Oxidoreductase</keyword>
<dbReference type="Gene3D" id="1.10.3730.10">
    <property type="entry name" value="ProC C-terminal domain-like"/>
    <property type="match status" value="1"/>
</dbReference>
<dbReference type="NCBIfam" id="TIGR00112">
    <property type="entry name" value="proC"/>
    <property type="match status" value="1"/>
</dbReference>
<keyword evidence="10" id="KW-1185">Reference proteome</keyword>
<evidence type="ECO:0000259" key="8">
    <source>
        <dbReference type="Pfam" id="PF14748"/>
    </source>
</evidence>
<evidence type="ECO:0000256" key="5">
    <source>
        <dbReference type="NCBIfam" id="TIGR00112"/>
    </source>
</evidence>
<comment type="catalytic activity">
    <reaction evidence="4">
        <text>L-proline + NAD(+) = (S)-1-pyrroline-5-carboxylate + NADH + 2 H(+)</text>
        <dbReference type="Rhea" id="RHEA:14105"/>
        <dbReference type="ChEBI" id="CHEBI:15378"/>
        <dbReference type="ChEBI" id="CHEBI:17388"/>
        <dbReference type="ChEBI" id="CHEBI:57540"/>
        <dbReference type="ChEBI" id="CHEBI:57945"/>
        <dbReference type="ChEBI" id="CHEBI:60039"/>
        <dbReference type="EC" id="1.5.1.2"/>
    </reaction>
</comment>
<dbReference type="PIRSF" id="PIRSF000193">
    <property type="entry name" value="Pyrrol-5-carb_rd"/>
    <property type="match status" value="1"/>
</dbReference>
<dbReference type="GO" id="GO:0004735">
    <property type="term" value="F:pyrroline-5-carboxylate reductase activity"/>
    <property type="evidence" value="ECO:0007669"/>
    <property type="project" value="UniProtKB-EC"/>
</dbReference>
<sequence>MAEAILSRLLTQGRFHPENVSVTVRSEARGQYLHQTYGIRIAPNNAAVAIAETVLLAVKPQVYPDIWAELQGTTAQDSPGRLLSIMTGITLESLQSLFPRRAVFRIMPNTPAQVGAGMIAIATGLGASAGDLQDVQEFFQAVGDVVEVDEAQMDGVTALSGSGPAFVALFLEALADGGVAAGLPRNLARQLAYGTVTGTIALLQEKNLHPGQLKDQVASPAGTTIAGLRVLESGGVRGTIMAAVMAAKDRARELG</sequence>
<name>A0ABT6EWT9_9SYNE</name>
<evidence type="ECO:0000256" key="1">
    <source>
        <dbReference type="ARBA" id="ARBA00005525"/>
    </source>
</evidence>
<comment type="subcellular location">
    <subcellularLocation>
        <location evidence="4">Cytoplasm</location>
    </subcellularLocation>
</comment>
<comment type="catalytic activity">
    <reaction evidence="4 6">
        <text>L-proline + NADP(+) = (S)-1-pyrroline-5-carboxylate + NADPH + 2 H(+)</text>
        <dbReference type="Rhea" id="RHEA:14109"/>
        <dbReference type="ChEBI" id="CHEBI:15378"/>
        <dbReference type="ChEBI" id="CHEBI:17388"/>
        <dbReference type="ChEBI" id="CHEBI:57783"/>
        <dbReference type="ChEBI" id="CHEBI:58349"/>
        <dbReference type="ChEBI" id="CHEBI:60039"/>
        <dbReference type="EC" id="1.5.1.2"/>
    </reaction>
</comment>
<protein>
    <recommendedName>
        <fullName evidence="4 5">Pyrroline-5-carboxylate reductase</fullName>
        <shortName evidence="4">P5C reductase</shortName>
        <shortName evidence="4">P5CR</shortName>
        <ecNumber evidence="4 5">1.5.1.2</ecNumber>
    </recommendedName>
    <alternativeName>
        <fullName evidence="4">PCA reductase</fullName>
    </alternativeName>
</protein>
<dbReference type="EMBL" id="JAKKUT010000002">
    <property type="protein sequence ID" value="MDG2990239.1"/>
    <property type="molecule type" value="Genomic_DNA"/>
</dbReference>
<evidence type="ECO:0000313" key="10">
    <source>
        <dbReference type="Proteomes" id="UP001154265"/>
    </source>
</evidence>
<evidence type="ECO:0000256" key="6">
    <source>
        <dbReference type="RuleBase" id="RU003903"/>
    </source>
</evidence>
<dbReference type="PROSITE" id="PS00521">
    <property type="entry name" value="P5CR"/>
    <property type="match status" value="1"/>
</dbReference>
<comment type="similarity">
    <text evidence="1 4 6">Belongs to the pyrroline-5-carboxylate reductase family.</text>
</comment>
<dbReference type="InterPro" id="IPR000304">
    <property type="entry name" value="Pyrroline-COOH_reductase"/>
</dbReference>
<evidence type="ECO:0000313" key="9">
    <source>
        <dbReference type="EMBL" id="MDG2990239.1"/>
    </source>
</evidence>
<dbReference type="SUPFAM" id="SSF51735">
    <property type="entry name" value="NAD(P)-binding Rossmann-fold domains"/>
    <property type="match status" value="1"/>
</dbReference>
<feature type="domain" description="Pyrroline-5-carboxylate reductase catalytic N-terminal" evidence="7">
    <location>
        <begin position="1"/>
        <end position="74"/>
    </location>
</feature>
<evidence type="ECO:0000256" key="3">
    <source>
        <dbReference type="ARBA" id="ARBA00023002"/>
    </source>
</evidence>
<comment type="pathway">
    <text evidence="4 6">Amino-acid biosynthesis; L-proline biosynthesis; L-proline from L-glutamate 5-semialdehyde: step 1/1.</text>
</comment>
<dbReference type="SUPFAM" id="SSF48179">
    <property type="entry name" value="6-phosphogluconate dehydrogenase C-terminal domain-like"/>
    <property type="match status" value="1"/>
</dbReference>
<comment type="caution">
    <text evidence="9">The sequence shown here is derived from an EMBL/GenBank/DDBJ whole genome shotgun (WGS) entry which is preliminary data.</text>
</comment>
<reference evidence="9" key="1">
    <citation type="journal article" date="2022" name="Genome Biol. Evol.">
        <title>A New Gene Family Diagnostic for Intracellular Biomineralization of Amorphous Ca Carbonates by Cyanobacteria.</title>
        <authorList>
            <person name="Benzerara K."/>
            <person name="Duprat E."/>
            <person name="Bitard-Feildel T."/>
            <person name="Caumes G."/>
            <person name="Cassier-Chauvat C."/>
            <person name="Chauvat F."/>
            <person name="Dezi M."/>
            <person name="Diop S.I."/>
            <person name="Gaschignard G."/>
            <person name="Gorgen S."/>
            <person name="Gugger M."/>
            <person name="Lopez-Garcia P."/>
            <person name="Millet M."/>
            <person name="Skouri-Panet F."/>
            <person name="Moreira D."/>
            <person name="Callebaut I."/>
        </authorList>
    </citation>
    <scope>NUCLEOTIDE SEQUENCE</scope>
    <source>
        <strain evidence="9">G9</strain>
    </source>
</reference>
<dbReference type="HAMAP" id="MF_01925">
    <property type="entry name" value="P5C_reductase"/>
    <property type="match status" value="1"/>
</dbReference>
<dbReference type="Gene3D" id="3.40.50.720">
    <property type="entry name" value="NAD(P)-binding Rossmann-like Domain"/>
    <property type="match status" value="1"/>
</dbReference>
<reference evidence="9" key="2">
    <citation type="submission" date="2022-01" db="EMBL/GenBank/DDBJ databases">
        <authorList>
            <person name="Zivanovic Y."/>
            <person name="Moreira D."/>
            <person name="Lopez-Garcia P."/>
        </authorList>
    </citation>
    <scope>NUCLEOTIDE SEQUENCE</scope>
    <source>
        <strain evidence="9">G9</strain>
    </source>
</reference>
<dbReference type="Proteomes" id="UP001154265">
    <property type="component" value="Unassembled WGS sequence"/>
</dbReference>
<dbReference type="EC" id="1.5.1.2" evidence="4 5"/>
<evidence type="ECO:0000256" key="4">
    <source>
        <dbReference type="HAMAP-Rule" id="MF_01925"/>
    </source>
</evidence>
<dbReference type="InterPro" id="IPR008927">
    <property type="entry name" value="6-PGluconate_DH-like_C_sf"/>
</dbReference>
<keyword evidence="4" id="KW-0963">Cytoplasm</keyword>
<dbReference type="InterPro" id="IPR053790">
    <property type="entry name" value="P5CR-like_CS"/>
</dbReference>
<dbReference type="Pfam" id="PF14748">
    <property type="entry name" value="P5CR_dimer"/>
    <property type="match status" value="1"/>
</dbReference>
<organism evidence="9 10">
    <name type="scientific">Candidatus Synechococcus calcipolaris G9</name>
    <dbReference type="NCBI Taxonomy" id="1497997"/>
    <lineage>
        <taxon>Bacteria</taxon>
        <taxon>Bacillati</taxon>
        <taxon>Cyanobacteriota</taxon>
        <taxon>Cyanophyceae</taxon>
        <taxon>Synechococcales</taxon>
        <taxon>Synechococcaceae</taxon>
        <taxon>Synechococcus</taxon>
    </lineage>
</organism>
<dbReference type="InterPro" id="IPR028939">
    <property type="entry name" value="P5C_Rdtase_cat_N"/>
</dbReference>
<keyword evidence="4 6" id="KW-0028">Amino-acid biosynthesis</keyword>
<dbReference type="InterPro" id="IPR036291">
    <property type="entry name" value="NAD(P)-bd_dom_sf"/>
</dbReference>
<feature type="domain" description="Pyrroline-5-carboxylate reductase dimerisation" evidence="8">
    <location>
        <begin position="150"/>
        <end position="254"/>
    </location>
</feature>
<evidence type="ECO:0000256" key="2">
    <source>
        <dbReference type="ARBA" id="ARBA00022857"/>
    </source>
</evidence>
<dbReference type="PANTHER" id="PTHR11645">
    <property type="entry name" value="PYRROLINE-5-CARBOXYLATE REDUCTASE"/>
    <property type="match status" value="1"/>
</dbReference>
<dbReference type="InterPro" id="IPR029036">
    <property type="entry name" value="P5CR_dimer"/>
</dbReference>
<proteinExistence type="inferred from homology"/>
<gene>
    <name evidence="4 9" type="primary">proC</name>
    <name evidence="9" type="ORF">L3556_04710</name>
</gene>
<keyword evidence="2 4" id="KW-0521">NADP</keyword>
<comment type="function">
    <text evidence="4">Catalyzes the reduction of 1-pyrroline-5-carboxylate (PCA) to L-proline.</text>
</comment>
<keyword evidence="4 6" id="KW-0641">Proline biosynthesis</keyword>
<dbReference type="Pfam" id="PF03807">
    <property type="entry name" value="F420_oxidored"/>
    <property type="match status" value="1"/>
</dbReference>
<accession>A0ABT6EWT9</accession>